<sequence>MAAPAPTTMDDLKAVITPELLQLMVTNHLGHPRTSPLNYYAFITSMFTGGPAVDPALLHSKVWPALLAISRFPGAPASLTPSLLAETFLPPPEDPTFPDQALGLILLLDQGPRTFCKASGDAPTDVRYTDGFFAHIALPLARWLLLDEAQGGGLSEPSRPNSWARWESRGVTPDYYVLVRFMFGAVLVHAEEASARAQARAYTEAARRWVEERYGVTDPFRDAGNPLRQELMENDLYGFPRMVTAMVKGELPDKKGLEEGKVNEDGKPWMGVAQGFFFLALLFDVHLPLLEGFGRYPYRNGAMGRVHTPEEVAWMAGQDMFKELPDELRARLREDVEAGKWTPLGGEPS</sequence>
<protein>
    <submittedName>
        <fullName evidence="1">Uncharacterized protein</fullName>
    </submittedName>
</protein>
<dbReference type="Pfam" id="PF06041">
    <property type="entry name" value="DUF924"/>
    <property type="match status" value="1"/>
</dbReference>
<organism evidence="1 2">
    <name type="scientific">Microdochium trichocladiopsis</name>
    <dbReference type="NCBI Taxonomy" id="1682393"/>
    <lineage>
        <taxon>Eukaryota</taxon>
        <taxon>Fungi</taxon>
        <taxon>Dikarya</taxon>
        <taxon>Ascomycota</taxon>
        <taxon>Pezizomycotina</taxon>
        <taxon>Sordariomycetes</taxon>
        <taxon>Xylariomycetidae</taxon>
        <taxon>Xylariales</taxon>
        <taxon>Microdochiaceae</taxon>
        <taxon>Microdochium</taxon>
    </lineage>
</organism>
<gene>
    <name evidence="1" type="ORF">B0I36DRAFT_331889</name>
</gene>
<dbReference type="InterPro" id="IPR010323">
    <property type="entry name" value="DUF924"/>
</dbReference>
<dbReference type="GeneID" id="70184585"/>
<dbReference type="Proteomes" id="UP000756346">
    <property type="component" value="Unassembled WGS sequence"/>
</dbReference>
<evidence type="ECO:0000313" key="2">
    <source>
        <dbReference type="Proteomes" id="UP000756346"/>
    </source>
</evidence>
<evidence type="ECO:0000313" key="1">
    <source>
        <dbReference type="EMBL" id="KAH7024707.1"/>
    </source>
</evidence>
<keyword evidence="2" id="KW-1185">Reference proteome</keyword>
<accession>A0A9P8XXN8</accession>
<dbReference type="EMBL" id="JAGTJQ010000009">
    <property type="protein sequence ID" value="KAH7024707.1"/>
    <property type="molecule type" value="Genomic_DNA"/>
</dbReference>
<dbReference type="Gene3D" id="1.25.40.10">
    <property type="entry name" value="Tetratricopeptide repeat domain"/>
    <property type="match status" value="1"/>
</dbReference>
<dbReference type="SUPFAM" id="SSF48452">
    <property type="entry name" value="TPR-like"/>
    <property type="match status" value="1"/>
</dbReference>
<dbReference type="OrthoDB" id="414698at2759"/>
<dbReference type="InterPro" id="IPR011990">
    <property type="entry name" value="TPR-like_helical_dom_sf"/>
</dbReference>
<reference evidence="1" key="1">
    <citation type="journal article" date="2021" name="Nat. Commun.">
        <title>Genetic determinants of endophytism in the Arabidopsis root mycobiome.</title>
        <authorList>
            <person name="Mesny F."/>
            <person name="Miyauchi S."/>
            <person name="Thiergart T."/>
            <person name="Pickel B."/>
            <person name="Atanasova L."/>
            <person name="Karlsson M."/>
            <person name="Huettel B."/>
            <person name="Barry K.W."/>
            <person name="Haridas S."/>
            <person name="Chen C."/>
            <person name="Bauer D."/>
            <person name="Andreopoulos W."/>
            <person name="Pangilinan J."/>
            <person name="LaButti K."/>
            <person name="Riley R."/>
            <person name="Lipzen A."/>
            <person name="Clum A."/>
            <person name="Drula E."/>
            <person name="Henrissat B."/>
            <person name="Kohler A."/>
            <person name="Grigoriev I.V."/>
            <person name="Martin F.M."/>
            <person name="Hacquard S."/>
        </authorList>
    </citation>
    <scope>NUCLEOTIDE SEQUENCE</scope>
    <source>
        <strain evidence="1">MPI-CAGE-CH-0230</strain>
    </source>
</reference>
<comment type="caution">
    <text evidence="1">The sequence shown here is derived from an EMBL/GenBank/DDBJ whole genome shotgun (WGS) entry which is preliminary data.</text>
</comment>
<proteinExistence type="predicted"/>
<name>A0A9P8XXN8_9PEZI</name>
<dbReference type="RefSeq" id="XP_046008255.1">
    <property type="nucleotide sequence ID" value="XM_046155039.1"/>
</dbReference>
<dbReference type="AlphaFoldDB" id="A0A9P8XXN8"/>